<evidence type="ECO:0000256" key="1">
    <source>
        <dbReference type="SAM" id="MobiDB-lite"/>
    </source>
</evidence>
<feature type="region of interest" description="Disordered" evidence="1">
    <location>
        <begin position="70"/>
        <end position="95"/>
    </location>
</feature>
<keyword evidence="2" id="KW-0472">Membrane</keyword>
<proteinExistence type="predicted"/>
<keyword evidence="2" id="KW-1133">Transmembrane helix</keyword>
<dbReference type="AlphaFoldDB" id="A0A1T4LCV4"/>
<dbReference type="STRING" id="413434.SAMN04488132_102428"/>
<feature type="transmembrane region" description="Helical" evidence="2">
    <location>
        <begin position="46"/>
        <end position="65"/>
    </location>
</feature>
<name>A0A1T4LCV4_9BACT</name>
<protein>
    <submittedName>
        <fullName evidence="3">Uncharacterized protein</fullName>
    </submittedName>
</protein>
<keyword evidence="2" id="KW-0812">Transmembrane</keyword>
<gene>
    <name evidence="3" type="ORF">SAMN04488132_102428</name>
</gene>
<reference evidence="3 4" key="1">
    <citation type="submission" date="2017-02" db="EMBL/GenBank/DDBJ databases">
        <authorList>
            <person name="Peterson S.W."/>
        </authorList>
    </citation>
    <scope>NUCLEOTIDE SEQUENCE [LARGE SCALE GENOMIC DNA]</scope>
    <source>
        <strain evidence="3 4">DSM 22335</strain>
    </source>
</reference>
<evidence type="ECO:0000313" key="4">
    <source>
        <dbReference type="Proteomes" id="UP000190888"/>
    </source>
</evidence>
<accession>A0A1T4LCV4</accession>
<evidence type="ECO:0000313" key="3">
    <source>
        <dbReference type="EMBL" id="SJZ52344.1"/>
    </source>
</evidence>
<dbReference type="RefSeq" id="WP_078830375.1">
    <property type="nucleotide sequence ID" value="NZ_FUWH01000002.1"/>
</dbReference>
<organism evidence="3 4">
    <name type="scientific">Sediminibacterium ginsengisoli</name>
    <dbReference type="NCBI Taxonomy" id="413434"/>
    <lineage>
        <taxon>Bacteria</taxon>
        <taxon>Pseudomonadati</taxon>
        <taxon>Bacteroidota</taxon>
        <taxon>Chitinophagia</taxon>
        <taxon>Chitinophagales</taxon>
        <taxon>Chitinophagaceae</taxon>
        <taxon>Sediminibacterium</taxon>
    </lineage>
</organism>
<keyword evidence="4" id="KW-1185">Reference proteome</keyword>
<dbReference type="Proteomes" id="UP000190888">
    <property type="component" value="Unassembled WGS sequence"/>
</dbReference>
<dbReference type="EMBL" id="FUWH01000002">
    <property type="protein sequence ID" value="SJZ52344.1"/>
    <property type="molecule type" value="Genomic_DNA"/>
</dbReference>
<evidence type="ECO:0000256" key="2">
    <source>
        <dbReference type="SAM" id="Phobius"/>
    </source>
</evidence>
<sequence>MKKIINSLFFKATLFCSMFVAFHTVLLAQGATVEVNGQDVGSWFGRNWMWIAGVIVLLLIIILAGGSSRRNSRTTVVTDRNGEVRRTTTTTSEVE</sequence>
<dbReference type="OrthoDB" id="9927827at2"/>